<keyword evidence="5 7" id="KW-1133">Transmembrane helix</keyword>
<dbReference type="PANTHER" id="PTHR43163">
    <property type="entry name" value="DIPEPTIDE TRANSPORT SYSTEM PERMEASE PROTEIN DPPB-RELATED"/>
    <property type="match status" value="1"/>
</dbReference>
<proteinExistence type="inferred from homology"/>
<evidence type="ECO:0000256" key="2">
    <source>
        <dbReference type="ARBA" id="ARBA00022448"/>
    </source>
</evidence>
<dbReference type="SUPFAM" id="SSF161098">
    <property type="entry name" value="MetI-like"/>
    <property type="match status" value="1"/>
</dbReference>
<comment type="similarity">
    <text evidence="7">Belongs to the binding-protein-dependent transport system permease family.</text>
</comment>
<feature type="transmembrane region" description="Helical" evidence="7">
    <location>
        <begin position="101"/>
        <end position="119"/>
    </location>
</feature>
<keyword evidence="4 7" id="KW-0812">Transmembrane</keyword>
<accession>A0ABW4JCM7</accession>
<name>A0ABW4JCM7_9BACL</name>
<dbReference type="Pfam" id="PF00528">
    <property type="entry name" value="BPD_transp_1"/>
    <property type="match status" value="1"/>
</dbReference>
<feature type="transmembrane region" description="Helical" evidence="7">
    <location>
        <begin position="12"/>
        <end position="30"/>
    </location>
</feature>
<evidence type="ECO:0000256" key="5">
    <source>
        <dbReference type="ARBA" id="ARBA00022989"/>
    </source>
</evidence>
<keyword evidence="2 7" id="KW-0813">Transport</keyword>
<dbReference type="InterPro" id="IPR045621">
    <property type="entry name" value="BPD_transp_1_N"/>
</dbReference>
<organism evidence="9 10">
    <name type="scientific">Alicyclobacillus fodiniaquatilis</name>
    <dbReference type="NCBI Taxonomy" id="1661150"/>
    <lineage>
        <taxon>Bacteria</taxon>
        <taxon>Bacillati</taxon>
        <taxon>Bacillota</taxon>
        <taxon>Bacilli</taxon>
        <taxon>Bacillales</taxon>
        <taxon>Alicyclobacillaceae</taxon>
        <taxon>Alicyclobacillus</taxon>
    </lineage>
</organism>
<dbReference type="CDD" id="cd06261">
    <property type="entry name" value="TM_PBP2"/>
    <property type="match status" value="1"/>
</dbReference>
<evidence type="ECO:0000259" key="8">
    <source>
        <dbReference type="PROSITE" id="PS50928"/>
    </source>
</evidence>
<feature type="transmembrane region" description="Helical" evidence="7">
    <location>
        <begin position="131"/>
        <end position="159"/>
    </location>
</feature>
<evidence type="ECO:0000256" key="7">
    <source>
        <dbReference type="RuleBase" id="RU363032"/>
    </source>
</evidence>
<feature type="domain" description="ABC transmembrane type-1" evidence="8">
    <location>
        <begin position="95"/>
        <end position="294"/>
    </location>
</feature>
<dbReference type="Pfam" id="PF19300">
    <property type="entry name" value="BPD_transp_1_N"/>
    <property type="match status" value="1"/>
</dbReference>
<gene>
    <name evidence="9" type="ORF">ACFSB2_01835</name>
</gene>
<dbReference type="InterPro" id="IPR000515">
    <property type="entry name" value="MetI-like"/>
</dbReference>
<keyword evidence="3" id="KW-1003">Cell membrane</keyword>
<dbReference type="Gene3D" id="1.10.3720.10">
    <property type="entry name" value="MetI-like"/>
    <property type="match status" value="1"/>
</dbReference>
<evidence type="ECO:0000313" key="10">
    <source>
        <dbReference type="Proteomes" id="UP001597079"/>
    </source>
</evidence>
<keyword evidence="10" id="KW-1185">Reference proteome</keyword>
<dbReference type="PANTHER" id="PTHR43163:SF6">
    <property type="entry name" value="DIPEPTIDE TRANSPORT SYSTEM PERMEASE PROTEIN DPPB-RELATED"/>
    <property type="match status" value="1"/>
</dbReference>
<dbReference type="InterPro" id="IPR035906">
    <property type="entry name" value="MetI-like_sf"/>
</dbReference>
<comment type="subcellular location">
    <subcellularLocation>
        <location evidence="1 7">Cell membrane</location>
        <topology evidence="1 7">Multi-pass membrane protein</topology>
    </subcellularLocation>
</comment>
<evidence type="ECO:0000256" key="4">
    <source>
        <dbReference type="ARBA" id="ARBA00022692"/>
    </source>
</evidence>
<dbReference type="RefSeq" id="WP_377940872.1">
    <property type="nucleotide sequence ID" value="NZ_JBHUCX010000005.1"/>
</dbReference>
<sequence>MGAYIIRRLGQAIIVLFGISVIAFVLLYAVPADPARIIAGPHAPASVVAQIRKDLGLNLPVYQQYLHYLWHLLHGNLGTSYIYHRPVINMIGERMGPTAELAVGCWIAELLFGIPLGIYTARRANSKRDYIVSALALVGISIPVYWLGLLLLVVFGFKIQIFPIGGFGGGAIQYLVLPAVTYGITGAAYYTRLLKSSMLDVMNQDYVRTARAKGASENRIIWRHVMRNALIPVVTYAGIDVGYLLAGVVLIEETFNWNGLGMLAYQSIQNQDIPVIMGTVLLLAVFVVIFNLLVDIAYGFLDPRIRYD</sequence>
<dbReference type="PROSITE" id="PS50928">
    <property type="entry name" value="ABC_TM1"/>
    <property type="match status" value="1"/>
</dbReference>
<feature type="transmembrane region" description="Helical" evidence="7">
    <location>
        <begin position="229"/>
        <end position="251"/>
    </location>
</feature>
<feature type="transmembrane region" description="Helical" evidence="7">
    <location>
        <begin position="275"/>
        <end position="301"/>
    </location>
</feature>
<protein>
    <submittedName>
        <fullName evidence="9">ABC transporter permease</fullName>
    </submittedName>
</protein>
<evidence type="ECO:0000256" key="3">
    <source>
        <dbReference type="ARBA" id="ARBA00022475"/>
    </source>
</evidence>
<evidence type="ECO:0000256" key="1">
    <source>
        <dbReference type="ARBA" id="ARBA00004651"/>
    </source>
</evidence>
<evidence type="ECO:0000256" key="6">
    <source>
        <dbReference type="ARBA" id="ARBA00023136"/>
    </source>
</evidence>
<evidence type="ECO:0000313" key="9">
    <source>
        <dbReference type="EMBL" id="MFD1673464.1"/>
    </source>
</evidence>
<comment type="caution">
    <text evidence="9">The sequence shown here is derived from an EMBL/GenBank/DDBJ whole genome shotgun (WGS) entry which is preliminary data.</text>
</comment>
<feature type="transmembrane region" description="Helical" evidence="7">
    <location>
        <begin position="171"/>
        <end position="190"/>
    </location>
</feature>
<reference evidence="10" key="1">
    <citation type="journal article" date="2019" name="Int. J. Syst. Evol. Microbiol.">
        <title>The Global Catalogue of Microorganisms (GCM) 10K type strain sequencing project: providing services to taxonomists for standard genome sequencing and annotation.</title>
        <authorList>
            <consortium name="The Broad Institute Genomics Platform"/>
            <consortium name="The Broad Institute Genome Sequencing Center for Infectious Disease"/>
            <person name="Wu L."/>
            <person name="Ma J."/>
        </authorList>
    </citation>
    <scope>NUCLEOTIDE SEQUENCE [LARGE SCALE GENOMIC DNA]</scope>
    <source>
        <strain evidence="10">CGMCC 1.12286</strain>
    </source>
</reference>
<dbReference type="Proteomes" id="UP001597079">
    <property type="component" value="Unassembled WGS sequence"/>
</dbReference>
<keyword evidence="6 7" id="KW-0472">Membrane</keyword>
<dbReference type="EMBL" id="JBHUCX010000005">
    <property type="protein sequence ID" value="MFD1673464.1"/>
    <property type="molecule type" value="Genomic_DNA"/>
</dbReference>